<name>A0A1I5J8B5_9ACTN</name>
<keyword evidence="2" id="KW-1185">Reference proteome</keyword>
<dbReference type="Proteomes" id="UP000183413">
    <property type="component" value="Unassembled WGS sequence"/>
</dbReference>
<organism evidence="1 2">
    <name type="scientific">Actinomadura madurae</name>
    <dbReference type="NCBI Taxonomy" id="1993"/>
    <lineage>
        <taxon>Bacteria</taxon>
        <taxon>Bacillati</taxon>
        <taxon>Actinomycetota</taxon>
        <taxon>Actinomycetes</taxon>
        <taxon>Streptosporangiales</taxon>
        <taxon>Thermomonosporaceae</taxon>
        <taxon>Actinomadura</taxon>
    </lineage>
</organism>
<dbReference type="InParanoid" id="A0A1I5J8B5"/>
<dbReference type="EMBL" id="FOVH01000008">
    <property type="protein sequence ID" value="SFO68636.1"/>
    <property type="molecule type" value="Genomic_DNA"/>
</dbReference>
<evidence type="ECO:0000313" key="2">
    <source>
        <dbReference type="Proteomes" id="UP000183413"/>
    </source>
</evidence>
<sequence length="98" mass="11435">MTFVQIIEYETDRQDEMDPLFDQWAAATEGKRTATHEMHTRDRDNPAHFVDIVEFPSYEEAMRNSDLPETQRLSGEMRALCTGGPRFMNLEVVRDEPL</sequence>
<proteinExistence type="predicted"/>
<gene>
    <name evidence="1" type="ORF">SAMN04489713_108362</name>
</gene>
<evidence type="ECO:0008006" key="3">
    <source>
        <dbReference type="Google" id="ProtNLM"/>
    </source>
</evidence>
<dbReference type="eggNOG" id="COG5485">
    <property type="taxonomic scope" value="Bacteria"/>
</dbReference>
<dbReference type="AlphaFoldDB" id="A0A1I5J8B5"/>
<dbReference type="STRING" id="1993.SAMN04489713_108362"/>
<evidence type="ECO:0000313" key="1">
    <source>
        <dbReference type="EMBL" id="SFO68636.1"/>
    </source>
</evidence>
<dbReference type="RefSeq" id="WP_075022238.1">
    <property type="nucleotide sequence ID" value="NZ_FOVH01000008.1"/>
</dbReference>
<protein>
    <recommendedName>
        <fullName evidence="3">Antibiotic biosynthesis monooxygenase</fullName>
    </recommendedName>
</protein>
<reference evidence="1 2" key="1">
    <citation type="submission" date="2016-10" db="EMBL/GenBank/DDBJ databases">
        <authorList>
            <person name="de Groot N.N."/>
        </authorList>
    </citation>
    <scope>NUCLEOTIDE SEQUENCE [LARGE SCALE GENOMIC DNA]</scope>
    <source>
        <strain evidence="1 2">DSM 43067</strain>
    </source>
</reference>
<accession>A0A1I5J8B5</accession>